<dbReference type="Pfam" id="PF16264">
    <property type="entry name" value="SatD"/>
    <property type="match status" value="1"/>
</dbReference>
<name>A0A8J8SJ29_9FIRM</name>
<dbReference type="Proteomes" id="UP000683246">
    <property type="component" value="Chromosome"/>
</dbReference>
<evidence type="ECO:0000313" key="1">
    <source>
        <dbReference type="EMBL" id="QUI25540.1"/>
    </source>
</evidence>
<reference evidence="1" key="1">
    <citation type="submission" date="2020-07" db="EMBL/GenBank/DDBJ databases">
        <title>Vallitalea pronyensis genome.</title>
        <authorList>
            <person name="Postec A."/>
        </authorList>
    </citation>
    <scope>NUCLEOTIDE SEQUENCE</scope>
    <source>
        <strain evidence="1">FatNI3</strain>
    </source>
</reference>
<dbReference type="InterPro" id="IPR032580">
    <property type="entry name" value="SatD"/>
</dbReference>
<dbReference type="RefSeq" id="WP_212696244.1">
    <property type="nucleotide sequence ID" value="NZ_CP058649.1"/>
</dbReference>
<proteinExistence type="predicted"/>
<accession>A0A8J8SJ29</accession>
<keyword evidence="2" id="KW-1185">Reference proteome</keyword>
<dbReference type="AlphaFoldDB" id="A0A8J8SJ29"/>
<evidence type="ECO:0000313" key="2">
    <source>
        <dbReference type="Proteomes" id="UP000683246"/>
    </source>
</evidence>
<dbReference type="KEGG" id="vpy:HZI73_26030"/>
<organism evidence="1 2">
    <name type="scientific">Vallitalea pronyensis</name>
    <dbReference type="NCBI Taxonomy" id="1348613"/>
    <lineage>
        <taxon>Bacteria</taxon>
        <taxon>Bacillati</taxon>
        <taxon>Bacillota</taxon>
        <taxon>Clostridia</taxon>
        <taxon>Lachnospirales</taxon>
        <taxon>Vallitaleaceae</taxon>
        <taxon>Vallitalea</taxon>
    </lineage>
</organism>
<dbReference type="EMBL" id="CP058649">
    <property type="protein sequence ID" value="QUI25540.1"/>
    <property type="molecule type" value="Genomic_DNA"/>
</dbReference>
<protein>
    <recommendedName>
        <fullName evidence="3">SatD family (SatD)</fullName>
    </recommendedName>
</protein>
<sequence length="258" mass="29966">MIYSVINIDMVNSRKLSQRLTIQDELLEMVDDFNKEYTSLLLSPMTLTLGDEWQAVLKKPEKTYFIIDQLQQVFKKAHINIYAGVGIGEISTAIYSDTRKMDGECFILAREAIKIVKNKNVFYNDYIHSKKNRVFFNAKPVMVNNRYDTFSEIAATRIDETTSIDDTTPITLMNIINNLVENNEVLKSKITAKQQDIITLYKQHNSYNKIMKFNKNTSKASISQKLNDAHYFVIKNNDDMIESMIGLYIRLREEICNE</sequence>
<gene>
    <name evidence="1" type="ORF">HZI73_26030</name>
</gene>
<evidence type="ECO:0008006" key="3">
    <source>
        <dbReference type="Google" id="ProtNLM"/>
    </source>
</evidence>